<comment type="caution">
    <text evidence="1">The sequence shown here is derived from an EMBL/GenBank/DDBJ whole genome shotgun (WGS) entry which is preliminary data.</text>
</comment>
<dbReference type="Proteomes" id="UP001066276">
    <property type="component" value="Chromosome 9"/>
</dbReference>
<dbReference type="EMBL" id="JANPWB010000013">
    <property type="protein sequence ID" value="KAJ1103613.1"/>
    <property type="molecule type" value="Genomic_DNA"/>
</dbReference>
<accession>A0AAV7MJG6</accession>
<reference evidence="1" key="1">
    <citation type="journal article" date="2022" name="bioRxiv">
        <title>Sequencing and chromosome-scale assembly of the giantPleurodeles waltlgenome.</title>
        <authorList>
            <person name="Brown T."/>
            <person name="Elewa A."/>
            <person name="Iarovenko S."/>
            <person name="Subramanian E."/>
            <person name="Araus A.J."/>
            <person name="Petzold A."/>
            <person name="Susuki M."/>
            <person name="Suzuki K.-i.T."/>
            <person name="Hayashi T."/>
            <person name="Toyoda A."/>
            <person name="Oliveira C."/>
            <person name="Osipova E."/>
            <person name="Leigh N.D."/>
            <person name="Simon A."/>
            <person name="Yun M.H."/>
        </authorList>
    </citation>
    <scope>NUCLEOTIDE SEQUENCE</scope>
    <source>
        <strain evidence="1">20211129_DDA</strain>
        <tissue evidence="1">Liver</tissue>
    </source>
</reference>
<dbReference type="AlphaFoldDB" id="A0AAV7MJG6"/>
<evidence type="ECO:0000313" key="1">
    <source>
        <dbReference type="EMBL" id="KAJ1103613.1"/>
    </source>
</evidence>
<gene>
    <name evidence="1" type="ORF">NDU88_001034</name>
</gene>
<name>A0AAV7MJG6_PLEWA</name>
<protein>
    <submittedName>
        <fullName evidence="1">Uncharacterized protein</fullName>
    </submittedName>
</protein>
<organism evidence="1 2">
    <name type="scientific">Pleurodeles waltl</name>
    <name type="common">Iberian ribbed newt</name>
    <dbReference type="NCBI Taxonomy" id="8319"/>
    <lineage>
        <taxon>Eukaryota</taxon>
        <taxon>Metazoa</taxon>
        <taxon>Chordata</taxon>
        <taxon>Craniata</taxon>
        <taxon>Vertebrata</taxon>
        <taxon>Euteleostomi</taxon>
        <taxon>Amphibia</taxon>
        <taxon>Batrachia</taxon>
        <taxon>Caudata</taxon>
        <taxon>Salamandroidea</taxon>
        <taxon>Salamandridae</taxon>
        <taxon>Pleurodelinae</taxon>
        <taxon>Pleurodeles</taxon>
    </lineage>
</organism>
<evidence type="ECO:0000313" key="2">
    <source>
        <dbReference type="Proteomes" id="UP001066276"/>
    </source>
</evidence>
<sequence>MLDGPSRSDDLSPRVDPWYLKDRVLRDRVRIEVDQYFQDIVGTVESACVLWEDFKAVQRGQGQALTGGTRKEQRLKCESLEQDCASSKARLMAGDPDPPLLHLRLALKQHKLRE</sequence>
<proteinExistence type="predicted"/>
<keyword evidence="2" id="KW-1185">Reference proteome</keyword>